<evidence type="ECO:0000256" key="4">
    <source>
        <dbReference type="ARBA" id="ARBA00023002"/>
    </source>
</evidence>
<dbReference type="GO" id="GO:0006729">
    <property type="term" value="P:tetrahydrobiopterin biosynthetic process"/>
    <property type="evidence" value="ECO:0007669"/>
    <property type="project" value="TreeGrafter"/>
</dbReference>
<evidence type="ECO:0000256" key="1">
    <source>
        <dbReference type="ARBA" id="ARBA00004496"/>
    </source>
</evidence>
<dbReference type="Gene3D" id="3.40.50.720">
    <property type="entry name" value="NAD(P)-binding Rossmann-like Domain"/>
    <property type="match status" value="1"/>
</dbReference>
<dbReference type="GO" id="GO:0005737">
    <property type="term" value="C:cytoplasm"/>
    <property type="evidence" value="ECO:0007669"/>
    <property type="project" value="UniProtKB-SubCell"/>
</dbReference>
<dbReference type="InterPro" id="IPR002347">
    <property type="entry name" value="SDR_fam"/>
</dbReference>
<dbReference type="Proteomes" id="UP000242700">
    <property type="component" value="Unassembled WGS sequence"/>
</dbReference>
<dbReference type="PRINTS" id="PR00081">
    <property type="entry name" value="GDHRDH"/>
</dbReference>
<proteinExistence type="predicted"/>
<evidence type="ECO:0000256" key="3">
    <source>
        <dbReference type="ARBA" id="ARBA00022857"/>
    </source>
</evidence>
<keyword evidence="2" id="KW-0963">Cytoplasm</keyword>
<reference evidence="6" key="1">
    <citation type="submission" date="2016-10" db="EMBL/GenBank/DDBJ databases">
        <authorList>
            <person name="Varghese N."/>
            <person name="Submissions S."/>
        </authorList>
    </citation>
    <scope>NUCLEOTIDE SEQUENCE [LARGE SCALE GENOMIC DNA]</scope>
    <source>
        <strain evidence="6">CGMCC 1.8911</strain>
    </source>
</reference>
<accession>A0A1G8XPM0</accession>
<dbReference type="EMBL" id="FNFI01000003">
    <property type="protein sequence ID" value="SDJ91720.1"/>
    <property type="molecule type" value="Genomic_DNA"/>
</dbReference>
<dbReference type="InterPro" id="IPR051721">
    <property type="entry name" value="Biopterin_syn/organic_redct"/>
</dbReference>
<dbReference type="InterPro" id="IPR036291">
    <property type="entry name" value="NAD(P)-bd_dom_sf"/>
</dbReference>
<dbReference type="GO" id="GO:0004757">
    <property type="term" value="F:sepiapterin reductase (NADP+) activity"/>
    <property type="evidence" value="ECO:0007669"/>
    <property type="project" value="TreeGrafter"/>
</dbReference>
<comment type="subcellular location">
    <subcellularLocation>
        <location evidence="1">Cytoplasm</location>
    </subcellularLocation>
</comment>
<keyword evidence="3" id="KW-0521">NADP</keyword>
<evidence type="ECO:0000313" key="5">
    <source>
        <dbReference type="EMBL" id="SDJ91720.1"/>
    </source>
</evidence>
<dbReference type="SUPFAM" id="SSF51735">
    <property type="entry name" value="NAD(P)-binding Rossmann-fold domains"/>
    <property type="match status" value="1"/>
</dbReference>
<sequence>MRYVFLTGTNRGLGQAAAETFKDSKIISITRSSVEESENIHKAFSVDFSNADSMEKFIPEIFNSVEPDETDEVYLLNVAGIVDPVKSVSNISAEEMMKNYTVNVVAPTLLIQGFINRFKTFGGEKRIVTVTSGAARGPVEGWSIYCSSKAAVNMIHSVLDKENISQKNNIKSAVFYPGVIDTGMQETIRASDINEFPDLGRFKEYKENKVLRRAEEVAAALHTVVTLDDFGSEASYDVKDYV</sequence>
<dbReference type="STRING" id="586411.SAMN05216187_103215"/>
<dbReference type="OrthoDB" id="9794387at2"/>
<gene>
    <name evidence="5" type="ORF">SAMN05216187_103215</name>
</gene>
<name>A0A1G8XPM0_9STAP</name>
<dbReference type="PANTHER" id="PTHR44085:SF2">
    <property type="entry name" value="SEPIAPTERIN REDUCTASE"/>
    <property type="match status" value="1"/>
</dbReference>
<dbReference type="PANTHER" id="PTHR44085">
    <property type="entry name" value="SEPIAPTERIN REDUCTASE"/>
    <property type="match status" value="1"/>
</dbReference>
<organism evidence="5 6">
    <name type="scientific">Jeotgalicoccus aerolatus</name>
    <dbReference type="NCBI Taxonomy" id="709510"/>
    <lineage>
        <taxon>Bacteria</taxon>
        <taxon>Bacillati</taxon>
        <taxon>Bacillota</taxon>
        <taxon>Bacilli</taxon>
        <taxon>Bacillales</taxon>
        <taxon>Staphylococcaceae</taxon>
        <taxon>Jeotgalicoccus</taxon>
    </lineage>
</organism>
<dbReference type="Pfam" id="PF00106">
    <property type="entry name" value="adh_short"/>
    <property type="match status" value="1"/>
</dbReference>
<evidence type="ECO:0000313" key="6">
    <source>
        <dbReference type="Proteomes" id="UP000242700"/>
    </source>
</evidence>
<evidence type="ECO:0000256" key="2">
    <source>
        <dbReference type="ARBA" id="ARBA00022490"/>
    </source>
</evidence>
<protein>
    <submittedName>
        <fullName evidence="5">Benzil reductase ((S)-benzoin forming)</fullName>
    </submittedName>
</protein>
<dbReference type="RefSeq" id="WP_092595971.1">
    <property type="nucleotide sequence ID" value="NZ_FNFI01000003.1"/>
</dbReference>
<dbReference type="AlphaFoldDB" id="A0A1G8XPM0"/>
<keyword evidence="4" id="KW-0560">Oxidoreductase</keyword>